<comment type="similarity">
    <text evidence="1">Belongs to the FPP family.</text>
</comment>
<keyword evidence="6" id="KW-1185">Reference proteome</keyword>
<feature type="compositionally biased region" description="Basic residues" evidence="4">
    <location>
        <begin position="1"/>
        <end position="12"/>
    </location>
</feature>
<evidence type="ECO:0000256" key="4">
    <source>
        <dbReference type="SAM" id="MobiDB-lite"/>
    </source>
</evidence>
<proteinExistence type="inferred from homology"/>
<evidence type="ECO:0000313" key="5">
    <source>
        <dbReference type="EMBL" id="KAK9230084.1"/>
    </source>
</evidence>
<feature type="coiled-coil region" evidence="3">
    <location>
        <begin position="391"/>
        <end position="552"/>
    </location>
</feature>
<evidence type="ECO:0000256" key="2">
    <source>
        <dbReference type="ARBA" id="ARBA00023054"/>
    </source>
</evidence>
<organism evidence="5 6">
    <name type="scientific">Citrus x changshan-huyou</name>
    <dbReference type="NCBI Taxonomy" id="2935761"/>
    <lineage>
        <taxon>Eukaryota</taxon>
        <taxon>Viridiplantae</taxon>
        <taxon>Streptophyta</taxon>
        <taxon>Embryophyta</taxon>
        <taxon>Tracheophyta</taxon>
        <taxon>Spermatophyta</taxon>
        <taxon>Magnoliopsida</taxon>
        <taxon>eudicotyledons</taxon>
        <taxon>Gunneridae</taxon>
        <taxon>Pentapetalae</taxon>
        <taxon>rosids</taxon>
        <taxon>malvids</taxon>
        <taxon>Sapindales</taxon>
        <taxon>Rutaceae</taxon>
        <taxon>Aurantioideae</taxon>
        <taxon>Citrus</taxon>
    </lineage>
</organism>
<dbReference type="AlphaFoldDB" id="A0AAP0R0U9"/>
<name>A0AAP0R0U9_9ROSI</name>
<accession>A0AAP0R0U9</accession>
<protein>
    <recommendedName>
        <fullName evidence="7">Filament-like plant protein 3</fullName>
    </recommendedName>
</protein>
<dbReference type="PANTHER" id="PTHR31580:SF49">
    <property type="entry name" value="FILAMENT-LIKE PLANT PROTEIN 3"/>
    <property type="match status" value="1"/>
</dbReference>
<keyword evidence="2 3" id="KW-0175">Coiled coil</keyword>
<dbReference type="InterPro" id="IPR008587">
    <property type="entry name" value="FPP_plant"/>
</dbReference>
<sequence length="651" mass="72233">MDRRSWLWRRKSGGGAAGGETESSGSVSSLSERFSDDQTHSSQSSEATSKAPPLDEVVNDSVKTLTEKLSAALLNVSAKEDLVKQHAKVAEEAVSGWEKAENELSTLKQQLKAASQKNSALENRVSHLDGALKECVRQLRQAREEQEQRIQETVSKQNLEWESKKSELESKLVDLQKKLQTAKSEAAASADRDLCSKLEAAEKQNSALKLELLSLVKELELRIVERDLSTKAAETASKQHLESIKKLAKVEAECLRLKAVVRKASPNTENKSFTPSSIYVGSFTDSQSDNGERLLGNETDNCKISDSEVNECEPNSSTSWASALAIEPDKNVKAVGRNVMVPSVDINLMDDFLEMERLAALPDTESRSFCVEVGPASDQPNADESSIKAELEVLIHRTAELEEELENMREEKSELEMDLKESQRRLETSQNQLKEAELKLEELETQLAFANKSKQAVEVEMKAAIAARGVAESKLSVVEAEMKTQLALVNKSKQAAEEEVKSAKSKKEAAESRLRAVEAEMETLRSKVISLEDEVEKERALSEENIANFQKSKDELSKVKHEIELQHEVKLQYLAGSNQELKINQEEELAVAASKFAECQKTIASLGRQLRSLVTLDDFLIDSEKPLEHTDEGKNGGESWNLQATEFTFVA</sequence>
<evidence type="ECO:0000313" key="6">
    <source>
        <dbReference type="Proteomes" id="UP001428341"/>
    </source>
</evidence>
<evidence type="ECO:0000256" key="3">
    <source>
        <dbReference type="SAM" id="Coils"/>
    </source>
</evidence>
<dbReference type="PANTHER" id="PTHR31580">
    <property type="entry name" value="FILAMENT-LIKE PLANT PROTEIN 4"/>
    <property type="match status" value="1"/>
</dbReference>
<feature type="compositionally biased region" description="Low complexity" evidence="4">
    <location>
        <begin position="19"/>
        <end position="32"/>
    </location>
</feature>
<gene>
    <name evidence="5" type="ORF">WN944_023051</name>
</gene>
<reference evidence="5 6" key="1">
    <citation type="submission" date="2024-05" db="EMBL/GenBank/DDBJ databases">
        <title>Haplotype-resolved chromosome-level genome assembly of Huyou (Citrus changshanensis).</title>
        <authorList>
            <person name="Miao C."/>
            <person name="Chen W."/>
            <person name="Wu Y."/>
            <person name="Wang L."/>
            <person name="Zhao S."/>
            <person name="Grierson D."/>
            <person name="Xu C."/>
            <person name="Chen K."/>
        </authorList>
    </citation>
    <scope>NUCLEOTIDE SEQUENCE [LARGE SCALE GENOMIC DNA]</scope>
    <source>
        <strain evidence="5">01-14</strain>
        <tissue evidence="5">Leaf</tissue>
    </source>
</reference>
<feature type="region of interest" description="Disordered" evidence="4">
    <location>
        <begin position="1"/>
        <end position="56"/>
    </location>
</feature>
<comment type="caution">
    <text evidence="5">The sequence shown here is derived from an EMBL/GenBank/DDBJ whole genome shotgun (WGS) entry which is preliminary data.</text>
</comment>
<dbReference type="Pfam" id="PF05911">
    <property type="entry name" value="FPP"/>
    <property type="match status" value="2"/>
</dbReference>
<feature type="coiled-coil region" evidence="3">
    <location>
        <begin position="97"/>
        <end position="218"/>
    </location>
</feature>
<dbReference type="EMBL" id="JBCGBO010000001">
    <property type="protein sequence ID" value="KAK9230084.1"/>
    <property type="molecule type" value="Genomic_DNA"/>
</dbReference>
<evidence type="ECO:0000256" key="1">
    <source>
        <dbReference type="ARBA" id="ARBA00005921"/>
    </source>
</evidence>
<evidence type="ECO:0008006" key="7">
    <source>
        <dbReference type="Google" id="ProtNLM"/>
    </source>
</evidence>
<dbReference type="Proteomes" id="UP001428341">
    <property type="component" value="Unassembled WGS sequence"/>
</dbReference>